<keyword evidence="3" id="KW-1185">Reference proteome</keyword>
<dbReference type="EMBL" id="JARBHB010000006">
    <property type="protein sequence ID" value="KAJ8880667.1"/>
    <property type="molecule type" value="Genomic_DNA"/>
</dbReference>
<organism evidence="2 3">
    <name type="scientific">Dryococelus australis</name>
    <dbReference type="NCBI Taxonomy" id="614101"/>
    <lineage>
        <taxon>Eukaryota</taxon>
        <taxon>Metazoa</taxon>
        <taxon>Ecdysozoa</taxon>
        <taxon>Arthropoda</taxon>
        <taxon>Hexapoda</taxon>
        <taxon>Insecta</taxon>
        <taxon>Pterygota</taxon>
        <taxon>Neoptera</taxon>
        <taxon>Polyneoptera</taxon>
        <taxon>Phasmatodea</taxon>
        <taxon>Verophasmatodea</taxon>
        <taxon>Anareolatae</taxon>
        <taxon>Phasmatidae</taxon>
        <taxon>Eurycanthinae</taxon>
        <taxon>Dryococelus</taxon>
    </lineage>
</organism>
<evidence type="ECO:0000256" key="1">
    <source>
        <dbReference type="SAM" id="MobiDB-lite"/>
    </source>
</evidence>
<name>A0ABQ9H8N2_9NEOP</name>
<proteinExistence type="predicted"/>
<comment type="caution">
    <text evidence="2">The sequence shown here is derived from an EMBL/GenBank/DDBJ whole genome shotgun (WGS) entry which is preliminary data.</text>
</comment>
<protein>
    <recommendedName>
        <fullName evidence="4">HAT C-terminal dimerisation domain-containing protein</fullName>
    </recommendedName>
</protein>
<feature type="region of interest" description="Disordered" evidence="1">
    <location>
        <begin position="197"/>
        <end position="218"/>
    </location>
</feature>
<evidence type="ECO:0000313" key="3">
    <source>
        <dbReference type="Proteomes" id="UP001159363"/>
    </source>
</evidence>
<gene>
    <name evidence="2" type="ORF">PR048_017137</name>
</gene>
<dbReference type="Proteomes" id="UP001159363">
    <property type="component" value="Chromosome 5"/>
</dbReference>
<sequence length="218" mass="25177">MVTSSKFHSETSIKVYMYIFSIRRAVFIVALEKTAYCLSLTLKLKLSTALSTTTDVLEVFENTRREVETEFGSIFEDARKVFEDIKIDNLISQLKCRFSRDLLALPLQSIIPDYREMHTNDDDIIKASVKHEHFSDGSSLRLKSESKLWRKMWDICFFPNIAILLQIFGTIPVTTSTYSRNKLLKFKAAEDVLKEHNEPDSDEWISAGQHSQRTGHQC</sequence>
<evidence type="ECO:0000313" key="2">
    <source>
        <dbReference type="EMBL" id="KAJ8880667.1"/>
    </source>
</evidence>
<feature type="compositionally biased region" description="Polar residues" evidence="1">
    <location>
        <begin position="208"/>
        <end position="218"/>
    </location>
</feature>
<accession>A0ABQ9H8N2</accession>
<reference evidence="2 3" key="1">
    <citation type="submission" date="2023-02" db="EMBL/GenBank/DDBJ databases">
        <title>LHISI_Scaffold_Assembly.</title>
        <authorList>
            <person name="Stuart O.P."/>
            <person name="Cleave R."/>
            <person name="Magrath M.J.L."/>
            <person name="Mikheyev A.S."/>
        </authorList>
    </citation>
    <scope>NUCLEOTIDE SEQUENCE [LARGE SCALE GENOMIC DNA]</scope>
    <source>
        <strain evidence="2">Daus_M_001</strain>
        <tissue evidence="2">Leg muscle</tissue>
    </source>
</reference>
<evidence type="ECO:0008006" key="4">
    <source>
        <dbReference type="Google" id="ProtNLM"/>
    </source>
</evidence>